<organism evidence="2 3">
    <name type="scientific">Mycena alexandri</name>
    <dbReference type="NCBI Taxonomy" id="1745969"/>
    <lineage>
        <taxon>Eukaryota</taxon>
        <taxon>Fungi</taxon>
        <taxon>Dikarya</taxon>
        <taxon>Basidiomycota</taxon>
        <taxon>Agaricomycotina</taxon>
        <taxon>Agaricomycetes</taxon>
        <taxon>Agaricomycetidae</taxon>
        <taxon>Agaricales</taxon>
        <taxon>Marasmiineae</taxon>
        <taxon>Mycenaceae</taxon>
        <taxon>Mycena</taxon>
    </lineage>
</organism>
<gene>
    <name evidence="2" type="ORF">C8F04DRAFT_1344341</name>
</gene>
<protein>
    <submittedName>
        <fullName evidence="2">Uncharacterized protein</fullName>
    </submittedName>
</protein>
<keyword evidence="3" id="KW-1185">Reference proteome</keyword>
<dbReference type="EMBL" id="JARJCM010000050">
    <property type="protein sequence ID" value="KAJ7035458.1"/>
    <property type="molecule type" value="Genomic_DNA"/>
</dbReference>
<accession>A0AAD6SX67</accession>
<evidence type="ECO:0000313" key="2">
    <source>
        <dbReference type="EMBL" id="KAJ7035458.1"/>
    </source>
</evidence>
<reference evidence="2" key="1">
    <citation type="submission" date="2023-03" db="EMBL/GenBank/DDBJ databases">
        <title>Massive genome expansion in bonnet fungi (Mycena s.s.) driven by repeated elements and novel gene families across ecological guilds.</title>
        <authorList>
            <consortium name="Lawrence Berkeley National Laboratory"/>
            <person name="Harder C.B."/>
            <person name="Miyauchi S."/>
            <person name="Viragh M."/>
            <person name="Kuo A."/>
            <person name="Thoen E."/>
            <person name="Andreopoulos B."/>
            <person name="Lu D."/>
            <person name="Skrede I."/>
            <person name="Drula E."/>
            <person name="Henrissat B."/>
            <person name="Morin E."/>
            <person name="Kohler A."/>
            <person name="Barry K."/>
            <person name="LaButti K."/>
            <person name="Morin E."/>
            <person name="Salamov A."/>
            <person name="Lipzen A."/>
            <person name="Mereny Z."/>
            <person name="Hegedus B."/>
            <person name="Baldrian P."/>
            <person name="Stursova M."/>
            <person name="Weitz H."/>
            <person name="Taylor A."/>
            <person name="Grigoriev I.V."/>
            <person name="Nagy L.G."/>
            <person name="Martin F."/>
            <person name="Kauserud H."/>
        </authorList>
    </citation>
    <scope>NUCLEOTIDE SEQUENCE</scope>
    <source>
        <strain evidence="2">CBHHK200</strain>
    </source>
</reference>
<dbReference type="AlphaFoldDB" id="A0AAD6SX67"/>
<feature type="region of interest" description="Disordered" evidence="1">
    <location>
        <begin position="152"/>
        <end position="233"/>
    </location>
</feature>
<feature type="compositionally biased region" description="Polar residues" evidence="1">
    <location>
        <begin position="218"/>
        <end position="233"/>
    </location>
</feature>
<evidence type="ECO:0000256" key="1">
    <source>
        <dbReference type="SAM" id="MobiDB-lite"/>
    </source>
</evidence>
<feature type="compositionally biased region" description="Polar residues" evidence="1">
    <location>
        <begin position="180"/>
        <end position="192"/>
    </location>
</feature>
<dbReference type="Proteomes" id="UP001218188">
    <property type="component" value="Unassembled WGS sequence"/>
</dbReference>
<comment type="caution">
    <text evidence="2">The sequence shown here is derived from an EMBL/GenBank/DDBJ whole genome shotgun (WGS) entry which is preliminary data.</text>
</comment>
<proteinExistence type="predicted"/>
<name>A0AAD6SX67_9AGAR</name>
<evidence type="ECO:0000313" key="3">
    <source>
        <dbReference type="Proteomes" id="UP001218188"/>
    </source>
</evidence>
<sequence length="378" mass="41705">MAWSASSSYQRPRPVVVTHTARHRARTPVPVQVAAHTHIGRPVAPMSIHPRPSSAFYRCPATRTLAFRPLNTRRAPCLDLQLINSFSPGTLMNAAANYCISVSQDASFIPFFTSSAHAFFCCRIEILCPLLCASPSARRPAPAPSALHCDPLPISAATRGPTPPPLRRRASAYQPPHSLRTYNVASLPQSNPRRQRTPPRSGLYLRSRPASARPDSLVHSTPPNATNAMQTPPTKLHTFRSRNFAPRSACTAWLMQRAANATTGQFKSRICTGKDVSAIESCVNRYRSATANPSCSRRADFPLIYSIDEHSSDIFTRYDSTTISSLGQLNDSRPELLRMFLLPPQFSTHPLSSKIHLGYKVLNSQVFPYYRDQGGTGI</sequence>